<evidence type="ECO:0000313" key="1">
    <source>
        <dbReference type="EMBL" id="XCG64280.1"/>
    </source>
</evidence>
<sequence>MKQWEKSCGTEYMVLGIERWSGDAAVAPHVARAEALSRNKFND</sequence>
<proteinExistence type="predicted"/>
<dbReference type="EMBL" id="CP159218">
    <property type="protein sequence ID" value="XCG64280.1"/>
    <property type="molecule type" value="Genomic_DNA"/>
</dbReference>
<name>A0AAU8DSK7_9ACTN</name>
<protein>
    <submittedName>
        <fullName evidence="1">Uncharacterized protein</fullName>
    </submittedName>
</protein>
<accession>A0AAU8DSK7</accession>
<organism evidence="1">
    <name type="scientific">Nakamurella sp. A5-74</name>
    <dbReference type="NCBI Taxonomy" id="3158264"/>
    <lineage>
        <taxon>Bacteria</taxon>
        <taxon>Bacillati</taxon>
        <taxon>Actinomycetota</taxon>
        <taxon>Actinomycetes</taxon>
        <taxon>Nakamurellales</taxon>
        <taxon>Nakamurellaceae</taxon>
        <taxon>Nakamurella</taxon>
    </lineage>
</organism>
<gene>
    <name evidence="1" type="ORF">ABLG96_02710</name>
</gene>
<reference evidence="1" key="1">
    <citation type="submission" date="2024-05" db="EMBL/GenBank/DDBJ databases">
        <authorList>
            <person name="Cai S.Y."/>
            <person name="Jin L.M."/>
            <person name="Li H.R."/>
        </authorList>
    </citation>
    <scope>NUCLEOTIDE SEQUENCE</scope>
    <source>
        <strain evidence="1">A5-74</strain>
    </source>
</reference>
<dbReference type="AlphaFoldDB" id="A0AAU8DSK7"/>
<dbReference type="RefSeq" id="WP_353649893.1">
    <property type="nucleotide sequence ID" value="NZ_CP159218.1"/>
</dbReference>